<dbReference type="PROSITE" id="PS50020">
    <property type="entry name" value="WW_DOMAIN_2"/>
    <property type="match status" value="2"/>
</dbReference>
<feature type="compositionally biased region" description="Basic and acidic residues" evidence="3">
    <location>
        <begin position="675"/>
        <end position="695"/>
    </location>
</feature>
<feature type="domain" description="WW" evidence="4">
    <location>
        <begin position="41"/>
        <end position="74"/>
    </location>
</feature>
<feature type="domain" description="WW" evidence="4">
    <location>
        <begin position="87"/>
        <end position="115"/>
    </location>
</feature>
<feature type="compositionally biased region" description="Polar residues" evidence="3">
    <location>
        <begin position="178"/>
        <end position="193"/>
    </location>
</feature>
<accession>A0A0X3PDC9</accession>
<feature type="region of interest" description="Disordered" evidence="3">
    <location>
        <begin position="177"/>
        <end position="235"/>
    </location>
</feature>
<evidence type="ECO:0008006" key="7">
    <source>
        <dbReference type="Google" id="ProtNLM"/>
    </source>
</evidence>
<feature type="compositionally biased region" description="Basic residues" evidence="3">
    <location>
        <begin position="850"/>
        <end position="859"/>
    </location>
</feature>
<name>A0A0X3PDC9_SCHSO</name>
<evidence type="ECO:0000256" key="1">
    <source>
        <dbReference type="ARBA" id="ARBA00022737"/>
    </source>
</evidence>
<sequence>MAGYPPPYGVPAVHYVPQTYYTASYVPSAVQQTISVPAFQPASSNTWVEHTSHDGRKYYYNTMTKVTTWEKPDELKTAAERLLALCPWKEHKSESGKPYYYNIQTKQSVWTKPQELAEAEANALSADSSASGLAPAPLPSIAAVGTPITPATPSDDPKPNEPSAMEIAMKATLASIGTDKSSANSQDLTSSNIPLPPQTVDHEVKPDLPSHDDSRKGTNYVTETPPPPPAPAAPEYKTRGEMAEGLRQLFREKGVPGNATWEQALKLIGDDPRYAVLRNFVEKKQIFNVYKTQRQKEEREEQRMQAKQAKENLEKFLLQTKKIHSTMSYRKVDQVLSDVHEWTSVPDHDRRILLADAIQEIAKREKEEAKTLRKRNIKIFNEILNTMPNLTYRTTWSEAQQMLLDNSKFTSDLELQNLDKEDALICFEEHIRMLEREHDEEKEREKRKQKRANRKNREAFIVLLDELHERQLLTSTSLWKDLFSIINRDERFHAMLAQRGSTPLDLFKFYVESLKARFPIEKKLIKEILKETGTTVELSSSFDNFKELILADERGKALDLGNVRLTFNSLLEKAHGRETERQREEARRLRKQEQAFCEMLRQTADPPIRADTPWEVVSERLANHPAFTAITLESERIRVFKEYIIALDSVDTGAGVYAADGSKSRRSKARKTRSTSREGDSQSELDARGDGGSRKDRSKRSRHRAASKSGSEDTDLVPSSKKKHKKTKSKSKKSKKYKSKHREDKSRDTASPQAQLATSGSSNSRIQIVNAGGGADGELEEGEAADEDFEEERVHEVEEENGEAEEGEIAYRSSSSKKTHRHRQRPTPTPEDGEANSSLSEDDAYTSRSSSRRRRRRRS</sequence>
<dbReference type="FunFam" id="1.10.10.440:FF:000003">
    <property type="entry name" value="Pre-mRNA processing factor 40 homolog A"/>
    <property type="match status" value="1"/>
</dbReference>
<feature type="domain" description="FF" evidence="5">
    <location>
        <begin position="239"/>
        <end position="293"/>
    </location>
</feature>
<evidence type="ECO:0000259" key="5">
    <source>
        <dbReference type="PROSITE" id="PS51676"/>
    </source>
</evidence>
<evidence type="ECO:0000313" key="6">
    <source>
        <dbReference type="EMBL" id="JAP49839.1"/>
    </source>
</evidence>
<dbReference type="InterPro" id="IPR039726">
    <property type="entry name" value="Prp40-like"/>
</dbReference>
<dbReference type="InterPro" id="IPR036020">
    <property type="entry name" value="WW_dom_sf"/>
</dbReference>
<dbReference type="GO" id="GO:0005685">
    <property type="term" value="C:U1 snRNP"/>
    <property type="evidence" value="ECO:0007669"/>
    <property type="project" value="TreeGrafter"/>
</dbReference>
<feature type="compositionally biased region" description="Basic residues" evidence="3">
    <location>
        <begin position="815"/>
        <end position="825"/>
    </location>
</feature>
<dbReference type="GO" id="GO:0045292">
    <property type="term" value="P:mRNA cis splicing, via spliceosome"/>
    <property type="evidence" value="ECO:0007669"/>
    <property type="project" value="InterPro"/>
</dbReference>
<protein>
    <recommendedName>
        <fullName evidence="7">Pre-mRNA-processing factor 40 homolog A</fullName>
    </recommendedName>
</protein>
<dbReference type="GO" id="GO:0003723">
    <property type="term" value="F:RNA binding"/>
    <property type="evidence" value="ECO:0007669"/>
    <property type="project" value="TreeGrafter"/>
</dbReference>
<dbReference type="Gene3D" id="1.10.10.440">
    <property type="entry name" value="FF domain"/>
    <property type="match status" value="5"/>
</dbReference>
<dbReference type="SMART" id="SM00441">
    <property type="entry name" value="FF"/>
    <property type="match status" value="4"/>
</dbReference>
<feature type="domain" description="FF" evidence="5">
    <location>
        <begin position="588"/>
        <end position="646"/>
    </location>
</feature>
<evidence type="ECO:0000259" key="4">
    <source>
        <dbReference type="PROSITE" id="PS50020"/>
    </source>
</evidence>
<dbReference type="SMART" id="SM00456">
    <property type="entry name" value="WW"/>
    <property type="match status" value="2"/>
</dbReference>
<dbReference type="InterPro" id="IPR002713">
    <property type="entry name" value="FF_domain"/>
</dbReference>
<dbReference type="Pfam" id="PF00397">
    <property type="entry name" value="WW"/>
    <property type="match status" value="2"/>
</dbReference>
<feature type="coiled-coil region" evidence="2">
    <location>
        <begin position="290"/>
        <end position="319"/>
    </location>
</feature>
<feature type="compositionally biased region" description="Basic and acidic residues" evidence="3">
    <location>
        <begin position="200"/>
        <end position="216"/>
    </location>
</feature>
<evidence type="ECO:0000256" key="2">
    <source>
        <dbReference type="SAM" id="Coils"/>
    </source>
</evidence>
<dbReference type="PANTHER" id="PTHR11864">
    <property type="entry name" value="PRE-MRNA-PROCESSING PROTEIN PRP40"/>
    <property type="match status" value="1"/>
</dbReference>
<dbReference type="Pfam" id="PF25432">
    <property type="entry name" value="FF_PRPF40A"/>
    <property type="match status" value="1"/>
</dbReference>
<dbReference type="SUPFAM" id="SSF81698">
    <property type="entry name" value="FF domain"/>
    <property type="match status" value="5"/>
</dbReference>
<feature type="compositionally biased region" description="Basic residues" evidence="3">
    <location>
        <begin position="696"/>
        <end position="706"/>
    </location>
</feature>
<evidence type="ECO:0000256" key="3">
    <source>
        <dbReference type="SAM" id="MobiDB-lite"/>
    </source>
</evidence>
<dbReference type="InterPro" id="IPR036517">
    <property type="entry name" value="FF_domain_sf"/>
</dbReference>
<organism evidence="6">
    <name type="scientific">Schistocephalus solidus</name>
    <name type="common">Tapeworm</name>
    <dbReference type="NCBI Taxonomy" id="70667"/>
    <lineage>
        <taxon>Eukaryota</taxon>
        <taxon>Metazoa</taxon>
        <taxon>Spiralia</taxon>
        <taxon>Lophotrochozoa</taxon>
        <taxon>Platyhelminthes</taxon>
        <taxon>Cestoda</taxon>
        <taxon>Eucestoda</taxon>
        <taxon>Diphyllobothriidea</taxon>
        <taxon>Diphyllobothriidae</taxon>
        <taxon>Schistocephalus</taxon>
    </lineage>
</organism>
<proteinExistence type="predicted"/>
<feature type="compositionally biased region" description="Basic residues" evidence="3">
    <location>
        <begin position="720"/>
        <end position="740"/>
    </location>
</feature>
<dbReference type="GO" id="GO:0071004">
    <property type="term" value="C:U2-type prespliceosome"/>
    <property type="evidence" value="ECO:0007669"/>
    <property type="project" value="TreeGrafter"/>
</dbReference>
<dbReference type="Gene3D" id="2.20.70.10">
    <property type="match status" value="2"/>
</dbReference>
<feature type="compositionally biased region" description="Acidic residues" evidence="3">
    <location>
        <begin position="777"/>
        <end position="808"/>
    </location>
</feature>
<dbReference type="Pfam" id="PF01846">
    <property type="entry name" value="FF"/>
    <property type="match status" value="3"/>
</dbReference>
<reference evidence="6" key="1">
    <citation type="submission" date="2016-01" db="EMBL/GenBank/DDBJ databases">
        <title>Reference transcriptome for the parasite Schistocephalus solidus: insights into the molecular evolution of parasitism.</title>
        <authorList>
            <person name="Hebert F.O."/>
            <person name="Grambauer S."/>
            <person name="Barber I."/>
            <person name="Landry C.R."/>
            <person name="Aubin-Horth N."/>
        </authorList>
    </citation>
    <scope>NUCLEOTIDE SEQUENCE</scope>
</reference>
<dbReference type="PANTHER" id="PTHR11864:SF0">
    <property type="entry name" value="PRP40 PRE-MRNA PROCESSING FACTOR 40 HOMOLOG A (YEAST)"/>
    <property type="match status" value="1"/>
</dbReference>
<dbReference type="EMBL" id="GEEE01013386">
    <property type="protein sequence ID" value="JAP49839.1"/>
    <property type="molecule type" value="Transcribed_RNA"/>
</dbReference>
<feature type="region of interest" description="Disordered" evidence="3">
    <location>
        <begin position="655"/>
        <end position="859"/>
    </location>
</feature>
<gene>
    <name evidence="6" type="ORF">TR125326</name>
</gene>
<dbReference type="CDD" id="cd00201">
    <property type="entry name" value="WW"/>
    <property type="match status" value="2"/>
</dbReference>
<dbReference type="PROSITE" id="PS51676">
    <property type="entry name" value="FF"/>
    <property type="match status" value="4"/>
</dbReference>
<feature type="compositionally biased region" description="Polar residues" evidence="3">
    <location>
        <begin position="749"/>
        <end position="767"/>
    </location>
</feature>
<dbReference type="AlphaFoldDB" id="A0A0X3PDC9"/>
<keyword evidence="1" id="KW-0677">Repeat</keyword>
<dbReference type="InterPro" id="IPR001202">
    <property type="entry name" value="WW_dom"/>
</dbReference>
<keyword evidence="2" id="KW-0175">Coiled coil</keyword>
<feature type="domain" description="FF" evidence="5">
    <location>
        <begin position="373"/>
        <end position="433"/>
    </location>
</feature>
<dbReference type="PROSITE" id="PS01159">
    <property type="entry name" value="WW_DOMAIN_1"/>
    <property type="match status" value="1"/>
</dbReference>
<dbReference type="SUPFAM" id="SSF51045">
    <property type="entry name" value="WW domain"/>
    <property type="match status" value="2"/>
</dbReference>
<dbReference type="FunFam" id="1.10.10.440:FF:000002">
    <property type="entry name" value="pre-mRNA-processing factor 40 homolog A isoform X1"/>
    <property type="match status" value="1"/>
</dbReference>
<feature type="domain" description="FF" evidence="5">
    <location>
        <begin position="451"/>
        <end position="513"/>
    </location>
</feature>
<feature type="coiled-coil region" evidence="2">
    <location>
        <begin position="424"/>
        <end position="458"/>
    </location>
</feature>
<feature type="compositionally biased region" description="Basic residues" evidence="3">
    <location>
        <begin position="664"/>
        <end position="674"/>
    </location>
</feature>